<organism evidence="11">
    <name type="scientific">Herdmania curvata</name>
    <dbReference type="NCBI Taxonomy" id="62068"/>
    <lineage>
        <taxon>Eukaryota</taxon>
        <taxon>Metazoa</taxon>
        <taxon>Chordata</taxon>
        <taxon>Tunicata</taxon>
        <taxon>Ascidiacea</taxon>
        <taxon>Stolidobranchia</taxon>
        <taxon>Pyuridae</taxon>
        <taxon>Herdmania</taxon>
    </lineage>
</organism>
<dbReference type="SMART" id="SM00389">
    <property type="entry name" value="HOX"/>
    <property type="match status" value="1"/>
</dbReference>
<dbReference type="PROSITE" id="PS00027">
    <property type="entry name" value="HOMEOBOX_1"/>
    <property type="match status" value="1"/>
</dbReference>
<dbReference type="AlphaFoldDB" id="Q9NGR4"/>
<comment type="subcellular location">
    <subcellularLocation>
        <location evidence="1 7 8">Nucleus</location>
    </subcellularLocation>
</comment>
<dbReference type="PANTHER" id="PTHR45771:SF6">
    <property type="entry name" value="HOMEOTIC PROTEIN SEX COMBS REDUCED"/>
    <property type="match status" value="1"/>
</dbReference>
<keyword evidence="5 7" id="KW-0371">Homeobox</keyword>
<dbReference type="GO" id="GO:0009952">
    <property type="term" value="P:anterior/posterior pattern specification"/>
    <property type="evidence" value="ECO:0007669"/>
    <property type="project" value="TreeGrafter"/>
</dbReference>
<dbReference type="EMBL" id="AF242304">
    <property type="protein sequence ID" value="AAF60347.1"/>
    <property type="molecule type" value="mRNA"/>
</dbReference>
<keyword evidence="3" id="KW-0217">Developmental protein</keyword>
<dbReference type="InterPro" id="IPR009057">
    <property type="entry name" value="Homeodomain-like_sf"/>
</dbReference>
<dbReference type="GO" id="GO:0045944">
    <property type="term" value="P:positive regulation of transcription by RNA polymerase II"/>
    <property type="evidence" value="ECO:0007669"/>
    <property type="project" value="TreeGrafter"/>
</dbReference>
<accession>Q9NGR4</accession>
<protein>
    <submittedName>
        <fullName evidence="11">Hox5</fullName>
    </submittedName>
</protein>
<reference evidence="11" key="1">
    <citation type="submission" date="2000-03" db="EMBL/GenBank/DDBJ databases">
        <title>An ascidian homologue of Hox5.</title>
        <authorList>
            <person name="Hinman V.F."/>
            <person name="Degnan B.M."/>
        </authorList>
    </citation>
    <scope>NUCLEOTIDE SEQUENCE</scope>
</reference>
<dbReference type="PRINTS" id="PR00024">
    <property type="entry name" value="HOMEOBOX"/>
</dbReference>
<evidence type="ECO:0000256" key="5">
    <source>
        <dbReference type="ARBA" id="ARBA00023155"/>
    </source>
</evidence>
<feature type="region of interest" description="Disordered" evidence="9">
    <location>
        <begin position="126"/>
        <end position="177"/>
    </location>
</feature>
<dbReference type="Gene3D" id="1.10.10.60">
    <property type="entry name" value="Homeodomain-like"/>
    <property type="match status" value="1"/>
</dbReference>
<evidence type="ECO:0000256" key="8">
    <source>
        <dbReference type="RuleBase" id="RU000682"/>
    </source>
</evidence>
<comment type="similarity">
    <text evidence="2">Belongs to the Antp homeobox family.</text>
</comment>
<sequence>MEEGTKNYPANRFLGNGGAHHYPDEFLTRLTETPNDLNKLNQNLRGDFEMNRFISRHGIKPVFDGVLPTIEGLSNNSGCNIANMFANFSQDGAVGKQSNTFYIGHFLTGPAVPQSPLEAPRTIITPTVSSQHSPTYKLRQSSPSNFPTTDERNDEATSLNFPGKNEAEDSTISSSTSTTIYPRMKRIHVPHSDTMDPSKRTRTAYTRYQTLELEKEFHFNRYLTRRRRIEIAHALCLSERQIKIWFQNRRMKWKKDNKIKSLNSVPHISGPVDPVLE</sequence>
<evidence type="ECO:0000256" key="2">
    <source>
        <dbReference type="ARBA" id="ARBA00009107"/>
    </source>
</evidence>
<dbReference type="PROSITE" id="PS50071">
    <property type="entry name" value="HOMEOBOX_2"/>
    <property type="match status" value="1"/>
</dbReference>
<evidence type="ECO:0000256" key="6">
    <source>
        <dbReference type="ARBA" id="ARBA00023242"/>
    </source>
</evidence>
<evidence type="ECO:0000313" key="11">
    <source>
        <dbReference type="EMBL" id="AAF60347.1"/>
    </source>
</evidence>
<feature type="domain" description="Homeobox" evidence="10">
    <location>
        <begin position="196"/>
        <end position="256"/>
    </location>
</feature>
<dbReference type="Pfam" id="PF00046">
    <property type="entry name" value="Homeodomain"/>
    <property type="match status" value="1"/>
</dbReference>
<dbReference type="InterPro" id="IPR001356">
    <property type="entry name" value="HD"/>
</dbReference>
<evidence type="ECO:0000259" key="10">
    <source>
        <dbReference type="PROSITE" id="PS50071"/>
    </source>
</evidence>
<dbReference type="GO" id="GO:0000981">
    <property type="term" value="F:DNA-binding transcription factor activity, RNA polymerase II-specific"/>
    <property type="evidence" value="ECO:0007669"/>
    <property type="project" value="InterPro"/>
</dbReference>
<evidence type="ECO:0000256" key="3">
    <source>
        <dbReference type="ARBA" id="ARBA00022473"/>
    </source>
</evidence>
<keyword evidence="4 7" id="KW-0238">DNA-binding</keyword>
<dbReference type="PANTHER" id="PTHR45771">
    <property type="entry name" value="HOMEOTIC PROTEIN DEFORMED"/>
    <property type="match status" value="1"/>
</dbReference>
<evidence type="ECO:0000256" key="7">
    <source>
        <dbReference type="PROSITE-ProRule" id="PRU00108"/>
    </source>
</evidence>
<evidence type="ECO:0000256" key="9">
    <source>
        <dbReference type="SAM" id="MobiDB-lite"/>
    </source>
</evidence>
<dbReference type="SUPFAM" id="SSF46689">
    <property type="entry name" value="Homeodomain-like"/>
    <property type="match status" value="1"/>
</dbReference>
<dbReference type="InterPro" id="IPR020479">
    <property type="entry name" value="HD_metazoa"/>
</dbReference>
<dbReference type="CDD" id="cd00086">
    <property type="entry name" value="homeodomain"/>
    <property type="match status" value="1"/>
</dbReference>
<gene>
    <name evidence="11" type="primary">Hox5</name>
</gene>
<evidence type="ECO:0000256" key="4">
    <source>
        <dbReference type="ARBA" id="ARBA00023125"/>
    </source>
</evidence>
<feature type="DNA-binding region" description="Homeobox" evidence="7">
    <location>
        <begin position="198"/>
        <end position="257"/>
    </location>
</feature>
<evidence type="ECO:0000256" key="1">
    <source>
        <dbReference type="ARBA" id="ARBA00004123"/>
    </source>
</evidence>
<dbReference type="GO" id="GO:0005654">
    <property type="term" value="C:nucleoplasm"/>
    <property type="evidence" value="ECO:0007669"/>
    <property type="project" value="TreeGrafter"/>
</dbReference>
<feature type="compositionally biased region" description="Polar residues" evidence="9">
    <location>
        <begin position="126"/>
        <end position="148"/>
    </location>
</feature>
<dbReference type="InterPro" id="IPR017970">
    <property type="entry name" value="Homeobox_CS"/>
</dbReference>
<proteinExistence type="evidence at transcript level"/>
<keyword evidence="6 7" id="KW-0539">Nucleus</keyword>
<dbReference type="GO" id="GO:0000978">
    <property type="term" value="F:RNA polymerase II cis-regulatory region sequence-specific DNA binding"/>
    <property type="evidence" value="ECO:0007669"/>
    <property type="project" value="TreeGrafter"/>
</dbReference>
<dbReference type="InterPro" id="IPR050609">
    <property type="entry name" value="Antp_homeobox_Deformed_sf"/>
</dbReference>
<name>Q9NGR4_9ASCI</name>
<dbReference type="FunFam" id="1.10.10.60:FF:000055">
    <property type="entry name" value="Homeobox protein Hox-A5"/>
    <property type="match status" value="1"/>
</dbReference>